<proteinExistence type="predicted"/>
<comment type="caution">
    <text evidence="1">The sequence shown here is derived from an EMBL/GenBank/DDBJ whole genome shotgun (WGS) entry which is preliminary data.</text>
</comment>
<name>A0ABV8MUN5_9NEIS</name>
<dbReference type="Proteomes" id="UP001595791">
    <property type="component" value="Unassembled WGS sequence"/>
</dbReference>
<dbReference type="RefSeq" id="WP_378168656.1">
    <property type="nucleotide sequence ID" value="NZ_JBHSBU010000004.1"/>
</dbReference>
<gene>
    <name evidence="1" type="ORF">ACFOW7_21695</name>
</gene>
<evidence type="ECO:0000313" key="2">
    <source>
        <dbReference type="Proteomes" id="UP001595791"/>
    </source>
</evidence>
<sequence>MANPPARPVTGSGDLVLGRLIDGSADLHLGRPRGDPVEAVVGVLDAQDDAAAMGELVIVMPAELAGADTLAEGLLLPVLSIAGDGGDAGSATGVLIYDHAVPRGAGRSIRSS</sequence>
<accession>A0ABV8MUN5</accession>
<protein>
    <submittedName>
        <fullName evidence="1">Uncharacterized protein</fullName>
    </submittedName>
</protein>
<dbReference type="EMBL" id="JBHSBU010000004">
    <property type="protein sequence ID" value="MFC4161953.1"/>
    <property type="molecule type" value="Genomic_DNA"/>
</dbReference>
<keyword evidence="2" id="KW-1185">Reference proteome</keyword>
<evidence type="ECO:0000313" key="1">
    <source>
        <dbReference type="EMBL" id="MFC4161953.1"/>
    </source>
</evidence>
<organism evidence="1 2">
    <name type="scientific">Chitinimonas lacunae</name>
    <dbReference type="NCBI Taxonomy" id="1963018"/>
    <lineage>
        <taxon>Bacteria</taxon>
        <taxon>Pseudomonadati</taxon>
        <taxon>Pseudomonadota</taxon>
        <taxon>Betaproteobacteria</taxon>
        <taxon>Neisseriales</taxon>
        <taxon>Chitinibacteraceae</taxon>
        <taxon>Chitinimonas</taxon>
    </lineage>
</organism>
<reference evidence="2" key="1">
    <citation type="journal article" date="2019" name="Int. J. Syst. Evol. Microbiol.">
        <title>The Global Catalogue of Microorganisms (GCM) 10K type strain sequencing project: providing services to taxonomists for standard genome sequencing and annotation.</title>
        <authorList>
            <consortium name="The Broad Institute Genomics Platform"/>
            <consortium name="The Broad Institute Genome Sequencing Center for Infectious Disease"/>
            <person name="Wu L."/>
            <person name="Ma J."/>
        </authorList>
    </citation>
    <scope>NUCLEOTIDE SEQUENCE [LARGE SCALE GENOMIC DNA]</scope>
    <source>
        <strain evidence="2">LMG 29894</strain>
    </source>
</reference>